<sequence length="78" mass="8195">MAHCGGSNAVLPCAAADAQSQRAAERLHRFTDMATIALSIQYAERRGRCVYSRQLAAKISLMDAGGYAGDVGNVLPIG</sequence>
<dbReference type="EMBL" id="PGFZ01000006">
    <property type="protein sequence ID" value="POZ51248.1"/>
    <property type="molecule type" value="Genomic_DNA"/>
</dbReference>
<protein>
    <submittedName>
        <fullName evidence="1">Uncharacterized protein</fullName>
    </submittedName>
</protein>
<gene>
    <name evidence="1" type="ORF">AADEFJLK_02694</name>
</gene>
<comment type="caution">
    <text evidence="1">The sequence shown here is derived from an EMBL/GenBank/DDBJ whole genome shotgun (WGS) entry which is preliminary data.</text>
</comment>
<organism evidence="1 2">
    <name type="scientific">Methylovulum psychrotolerans</name>
    <dbReference type="NCBI Taxonomy" id="1704499"/>
    <lineage>
        <taxon>Bacteria</taxon>
        <taxon>Pseudomonadati</taxon>
        <taxon>Pseudomonadota</taxon>
        <taxon>Gammaproteobacteria</taxon>
        <taxon>Methylococcales</taxon>
        <taxon>Methylococcaceae</taxon>
        <taxon>Methylovulum</taxon>
    </lineage>
</organism>
<evidence type="ECO:0000313" key="2">
    <source>
        <dbReference type="Proteomes" id="UP000237423"/>
    </source>
</evidence>
<reference evidence="1 2" key="1">
    <citation type="submission" date="2017-11" db="EMBL/GenBank/DDBJ databases">
        <title>Draft Genome Sequence of Methylobacter psychrotolerans Sph1T, an Obligate Methanotroph from Low-Temperature Environments.</title>
        <authorList>
            <person name="Oshkin I.Y."/>
            <person name="Miroshnikov K."/>
            <person name="Belova S.E."/>
            <person name="Korzhenkov A."/>
            <person name="Toshchakov S.V."/>
            <person name="Dedysh S.N."/>
        </authorList>
    </citation>
    <scope>NUCLEOTIDE SEQUENCE [LARGE SCALE GENOMIC DNA]</scope>
    <source>
        <strain evidence="1 2">Sph1</strain>
    </source>
</reference>
<evidence type="ECO:0000313" key="1">
    <source>
        <dbReference type="EMBL" id="POZ51248.1"/>
    </source>
</evidence>
<dbReference type="Proteomes" id="UP000237423">
    <property type="component" value="Unassembled WGS sequence"/>
</dbReference>
<dbReference type="AlphaFoldDB" id="A0A2S5CKC8"/>
<accession>A0A2S5CKC8</accession>
<name>A0A2S5CKC8_9GAMM</name>
<proteinExistence type="predicted"/>